<evidence type="ECO:0000313" key="1">
    <source>
        <dbReference type="EMBL" id="BBE08459.1"/>
    </source>
</evidence>
<protein>
    <submittedName>
        <fullName evidence="1">Uncharacterized protein</fullName>
    </submittedName>
</protein>
<dbReference type="AlphaFoldDB" id="A0A2Z6EST1"/>
<name>A0A2Z6EST1_9BURK</name>
<sequence>MSQDQFGNELAFTGSGVLSQEQERRLRTLTHVLYGLYAFSLVIGVTGAIAVIINYIKRSDTNGTFYASHFSWQIRTFWWSLGLLILSLLFNGIFIGKLILWGSMLWVVYRLIKGWLRLNDRKPV</sequence>
<dbReference type="EMBL" id="AP018150">
    <property type="protein sequence ID" value="BBE08459.1"/>
    <property type="molecule type" value="Genomic_DNA"/>
</dbReference>
<gene>
    <name evidence="1" type="ORF">MCB1EB_0298</name>
</gene>
<keyword evidence="2" id="KW-1185">Reference proteome</keyword>
<dbReference type="KEGG" id="mcys:MCB1EB_0298"/>
<dbReference type="Proteomes" id="UP000282597">
    <property type="component" value="Chromosome"/>
</dbReference>
<organism evidence="1 2">
    <name type="scientific">Mycoavidus cysteinexigens</name>
    <dbReference type="NCBI Taxonomy" id="1553431"/>
    <lineage>
        <taxon>Bacteria</taxon>
        <taxon>Pseudomonadati</taxon>
        <taxon>Pseudomonadota</taxon>
        <taxon>Betaproteobacteria</taxon>
        <taxon>Burkholderiales</taxon>
        <taxon>Burkholderiaceae</taxon>
        <taxon>Mycoavidus</taxon>
    </lineage>
</organism>
<evidence type="ECO:0000313" key="2">
    <source>
        <dbReference type="Proteomes" id="UP000282597"/>
    </source>
</evidence>
<dbReference type="RefSeq" id="WP_045363386.1">
    <property type="nucleotide sequence ID" value="NZ_AP018150.1"/>
</dbReference>
<proteinExistence type="predicted"/>
<accession>A0A2Z6EST1</accession>
<reference evidence="1 2" key="1">
    <citation type="journal article" date="2018" name="Microbes Environ.">
        <title>Comparative Genomic Insights into Endofungal Lifestyles of Two Bacterial Endosymbionts, Mycoavidus cysteinexigens and Burkholderia rhizoxinica.</title>
        <authorList>
            <person name="Sharmin D."/>
            <person name="Guo Y."/>
            <person name="Nishizawa T."/>
            <person name="Ohshima S."/>
            <person name="Sato Y."/>
            <person name="Takashima Y."/>
            <person name="Narisawa K."/>
            <person name="Ohta H."/>
        </authorList>
    </citation>
    <scope>NUCLEOTIDE SEQUENCE [LARGE SCALE GENOMIC DNA]</scope>
    <source>
        <strain evidence="1 2">B1-EB</strain>
    </source>
</reference>